<protein>
    <recommendedName>
        <fullName evidence="4">FeoB-associated Cys-rich membrane protein</fullName>
    </recommendedName>
</protein>
<evidence type="ECO:0000313" key="2">
    <source>
        <dbReference type="EMBL" id="WNY23247.1"/>
    </source>
</evidence>
<keyword evidence="1" id="KW-0472">Membrane</keyword>
<organism evidence="2 3">
    <name type="scientific">Methanimicrococcus hongohii</name>
    <dbReference type="NCBI Taxonomy" id="3028295"/>
    <lineage>
        <taxon>Archaea</taxon>
        <taxon>Methanobacteriati</taxon>
        <taxon>Methanobacteriota</taxon>
        <taxon>Stenosarchaea group</taxon>
        <taxon>Methanomicrobia</taxon>
        <taxon>Methanosarcinales</taxon>
        <taxon>Methanosarcinaceae</taxon>
        <taxon>Methanimicrococcus</taxon>
    </lineage>
</organism>
<evidence type="ECO:0000313" key="3">
    <source>
        <dbReference type="Proteomes" id="UP001302978"/>
    </source>
</evidence>
<reference evidence="2 3" key="1">
    <citation type="submission" date="2023-07" db="EMBL/GenBank/DDBJ databases">
        <title>Closed genoem sequence of Methanomicrococcus sp. Hf6.</title>
        <authorList>
            <person name="Poehlein A."/>
            <person name="Protasov E."/>
            <person name="Platt K."/>
            <person name="Reeh H."/>
            <person name="Daniel R."/>
            <person name="Brune A."/>
        </authorList>
    </citation>
    <scope>NUCLEOTIDE SEQUENCE [LARGE SCALE GENOMIC DNA]</scope>
    <source>
        <strain evidence="2 3">Hf6</strain>
    </source>
</reference>
<feature type="transmembrane region" description="Helical" evidence="1">
    <location>
        <begin position="6"/>
        <end position="26"/>
    </location>
</feature>
<dbReference type="RefSeq" id="WP_316558262.1">
    <property type="nucleotide sequence ID" value="NZ_CP131059.1"/>
</dbReference>
<gene>
    <name evidence="2" type="ORF">MmiHf6_05520</name>
</gene>
<accession>A0AA96UYY8</accession>
<keyword evidence="3" id="KW-1185">Reference proteome</keyword>
<dbReference type="Proteomes" id="UP001302978">
    <property type="component" value="Chromosome"/>
</dbReference>
<dbReference type="GeneID" id="85195052"/>
<dbReference type="EMBL" id="CP131059">
    <property type="protein sequence ID" value="WNY23247.1"/>
    <property type="molecule type" value="Genomic_DNA"/>
</dbReference>
<dbReference type="KEGG" id="mehf:MmiHf6_05520"/>
<sequence>MAADIASLIPQLLVYALLLFAAYILFRQVRKMLKGETGCAGCSTGGGCSKTTTGGSCCGGAGHDKKENELETVKR</sequence>
<name>A0AA96UYY8_9EURY</name>
<proteinExistence type="predicted"/>
<keyword evidence="1" id="KW-0812">Transmembrane</keyword>
<evidence type="ECO:0000256" key="1">
    <source>
        <dbReference type="SAM" id="Phobius"/>
    </source>
</evidence>
<keyword evidence="1" id="KW-1133">Transmembrane helix</keyword>
<evidence type="ECO:0008006" key="4">
    <source>
        <dbReference type="Google" id="ProtNLM"/>
    </source>
</evidence>
<dbReference type="AlphaFoldDB" id="A0AA96UYY8"/>